<protein>
    <submittedName>
        <fullName evidence="1">Uncharacterized protein</fullName>
    </submittedName>
</protein>
<organism evidence="1 2">
    <name type="scientific">Gordonia asplenii</name>
    <dbReference type="NCBI Taxonomy" id="2725283"/>
    <lineage>
        <taxon>Bacteria</taxon>
        <taxon>Bacillati</taxon>
        <taxon>Actinomycetota</taxon>
        <taxon>Actinomycetes</taxon>
        <taxon>Mycobacteriales</taxon>
        <taxon>Gordoniaceae</taxon>
        <taxon>Gordonia</taxon>
    </lineage>
</organism>
<evidence type="ECO:0000313" key="1">
    <source>
        <dbReference type="EMBL" id="NMN99673.1"/>
    </source>
</evidence>
<dbReference type="RefSeq" id="WP_170192189.1">
    <property type="nucleotide sequence ID" value="NZ_JABBNB010000001.1"/>
</dbReference>
<evidence type="ECO:0000313" key="2">
    <source>
        <dbReference type="Proteomes" id="UP000550729"/>
    </source>
</evidence>
<accession>A0A848KKQ7</accession>
<proteinExistence type="predicted"/>
<keyword evidence="2" id="KW-1185">Reference proteome</keyword>
<sequence length="60" mass="6905">MEITVMAIVLTVVSLILMHDGSGLDWQARATRIAMDRRDAIRDRPLHRRRRLHSTLGGLR</sequence>
<dbReference type="EMBL" id="JABBNB010000001">
    <property type="protein sequence ID" value="NMN99673.1"/>
    <property type="molecule type" value="Genomic_DNA"/>
</dbReference>
<comment type="caution">
    <text evidence="1">The sequence shown here is derived from an EMBL/GenBank/DDBJ whole genome shotgun (WGS) entry which is preliminary data.</text>
</comment>
<name>A0A848KKQ7_9ACTN</name>
<dbReference type="AlphaFoldDB" id="A0A848KKQ7"/>
<dbReference type="Proteomes" id="UP000550729">
    <property type="component" value="Unassembled WGS sequence"/>
</dbReference>
<gene>
    <name evidence="1" type="ORF">HH308_00375</name>
</gene>
<reference evidence="1 2" key="1">
    <citation type="submission" date="2020-04" db="EMBL/GenBank/DDBJ databases">
        <title>Gordonia sp. nov. TBRC 11910.</title>
        <authorList>
            <person name="Suriyachadkun C."/>
        </authorList>
    </citation>
    <scope>NUCLEOTIDE SEQUENCE [LARGE SCALE GENOMIC DNA]</scope>
    <source>
        <strain evidence="1 2">TBRC 11910</strain>
    </source>
</reference>